<evidence type="ECO:0000313" key="4">
    <source>
        <dbReference type="Proteomes" id="UP000565572"/>
    </source>
</evidence>
<name>A0A7W5JXG1_9ACTN</name>
<protein>
    <submittedName>
        <fullName evidence="3">8-oxo-dGTP pyrophosphatase MutT (NUDIX family)</fullName>
    </submittedName>
</protein>
<comment type="caution">
    <text evidence="3">The sequence shown here is derived from an EMBL/GenBank/DDBJ whole genome shotgun (WGS) entry which is preliminary data.</text>
</comment>
<reference evidence="3 4" key="1">
    <citation type="submission" date="2020-08" db="EMBL/GenBank/DDBJ databases">
        <title>Sequencing the genomes of 1000 actinobacteria strains.</title>
        <authorList>
            <person name="Klenk H.-P."/>
        </authorList>
    </citation>
    <scope>NUCLEOTIDE SEQUENCE [LARGE SCALE GENOMIC DNA]</scope>
    <source>
        <strain evidence="3 4">DSM 11053</strain>
    </source>
</reference>
<sequence>MDDAPGQLGLVGGHLEHQGDSGPGVLEATARREAAEEVGLDLADAALTYLESEVFTTDAGVGQVTVSFLVAAPEDQEPVVADPAELTALGWWTPGEAAADPRCPPWLPPMLARAELRRRRAPAAPPPAPRPPAADDPAAPGPAAPTAP</sequence>
<feature type="region of interest" description="Disordered" evidence="1">
    <location>
        <begin position="114"/>
        <end position="148"/>
    </location>
</feature>
<accession>A0A7W5JXG1</accession>
<evidence type="ECO:0000256" key="1">
    <source>
        <dbReference type="SAM" id="MobiDB-lite"/>
    </source>
</evidence>
<keyword evidence="4" id="KW-1185">Reference proteome</keyword>
<evidence type="ECO:0000313" key="3">
    <source>
        <dbReference type="EMBL" id="MBB3327512.1"/>
    </source>
</evidence>
<dbReference type="CDD" id="cd02883">
    <property type="entry name" value="NUDIX_Hydrolase"/>
    <property type="match status" value="1"/>
</dbReference>
<dbReference type="InterPro" id="IPR000086">
    <property type="entry name" value="NUDIX_hydrolase_dom"/>
</dbReference>
<feature type="domain" description="Nudix hydrolase" evidence="2">
    <location>
        <begin position="1"/>
        <end position="114"/>
    </location>
</feature>
<dbReference type="PROSITE" id="PS51462">
    <property type="entry name" value="NUDIX"/>
    <property type="match status" value="1"/>
</dbReference>
<dbReference type="AlphaFoldDB" id="A0A7W5JXG1"/>
<dbReference type="Pfam" id="PF00293">
    <property type="entry name" value="NUDIX"/>
    <property type="match status" value="1"/>
</dbReference>
<feature type="region of interest" description="Disordered" evidence="1">
    <location>
        <begin position="1"/>
        <end position="24"/>
    </location>
</feature>
<dbReference type="SUPFAM" id="SSF55811">
    <property type="entry name" value="Nudix"/>
    <property type="match status" value="1"/>
</dbReference>
<dbReference type="EMBL" id="JACHZG010000001">
    <property type="protein sequence ID" value="MBB3327512.1"/>
    <property type="molecule type" value="Genomic_DNA"/>
</dbReference>
<organism evidence="3 4">
    <name type="scientific">Microlunatus antarcticus</name>
    <dbReference type="NCBI Taxonomy" id="53388"/>
    <lineage>
        <taxon>Bacteria</taxon>
        <taxon>Bacillati</taxon>
        <taxon>Actinomycetota</taxon>
        <taxon>Actinomycetes</taxon>
        <taxon>Propionibacteriales</taxon>
        <taxon>Propionibacteriaceae</taxon>
        <taxon>Microlunatus</taxon>
    </lineage>
</organism>
<dbReference type="Gene3D" id="3.90.79.10">
    <property type="entry name" value="Nucleoside Triphosphate Pyrophosphohydrolase"/>
    <property type="match status" value="1"/>
</dbReference>
<proteinExistence type="predicted"/>
<feature type="compositionally biased region" description="Pro residues" evidence="1">
    <location>
        <begin position="123"/>
        <end position="148"/>
    </location>
</feature>
<gene>
    <name evidence="3" type="ORF">FHX39_002456</name>
</gene>
<dbReference type="InterPro" id="IPR015797">
    <property type="entry name" value="NUDIX_hydrolase-like_dom_sf"/>
</dbReference>
<dbReference type="Proteomes" id="UP000565572">
    <property type="component" value="Unassembled WGS sequence"/>
</dbReference>
<evidence type="ECO:0000259" key="2">
    <source>
        <dbReference type="PROSITE" id="PS51462"/>
    </source>
</evidence>